<dbReference type="GO" id="GO:0006370">
    <property type="term" value="P:7-methylguanosine mRNA capping"/>
    <property type="evidence" value="ECO:0007669"/>
    <property type="project" value="UniProtKB-KW"/>
</dbReference>
<evidence type="ECO:0000256" key="10">
    <source>
        <dbReference type="ARBA" id="ARBA00044624"/>
    </source>
</evidence>
<dbReference type="EMBL" id="OVEO01000006">
    <property type="protein sequence ID" value="SPQ96801.1"/>
    <property type="molecule type" value="Genomic_DNA"/>
</dbReference>
<organism evidence="13 15">
    <name type="scientific">Plasmodiophora brassicae</name>
    <name type="common">Clubroot disease agent</name>
    <dbReference type="NCBI Taxonomy" id="37360"/>
    <lineage>
        <taxon>Eukaryota</taxon>
        <taxon>Sar</taxon>
        <taxon>Rhizaria</taxon>
        <taxon>Endomyxa</taxon>
        <taxon>Phytomyxea</taxon>
        <taxon>Plasmodiophorida</taxon>
        <taxon>Plasmodiophoridae</taxon>
        <taxon>Plasmodiophora</taxon>
    </lineage>
</organism>
<evidence type="ECO:0000313" key="14">
    <source>
        <dbReference type="EMBL" id="SPQ96801.1"/>
    </source>
</evidence>
<evidence type="ECO:0000256" key="4">
    <source>
        <dbReference type="ARBA" id="ARBA00022679"/>
    </source>
</evidence>
<keyword evidence="4" id="KW-0808">Transferase</keyword>
<dbReference type="OMA" id="KDYYVCE"/>
<dbReference type="PANTHER" id="PTHR10367">
    <property type="entry name" value="MRNA-CAPPING ENZYME"/>
    <property type="match status" value="1"/>
</dbReference>
<comment type="subcellular location">
    <subcellularLocation>
        <location evidence="1">Nucleus</location>
    </subcellularLocation>
</comment>
<evidence type="ECO:0000256" key="5">
    <source>
        <dbReference type="ARBA" id="ARBA00022695"/>
    </source>
</evidence>
<evidence type="ECO:0000256" key="2">
    <source>
        <dbReference type="ARBA" id="ARBA00012475"/>
    </source>
</evidence>
<evidence type="ECO:0000256" key="6">
    <source>
        <dbReference type="ARBA" id="ARBA00022741"/>
    </source>
</evidence>
<dbReference type="GO" id="GO:0005525">
    <property type="term" value="F:GTP binding"/>
    <property type="evidence" value="ECO:0007669"/>
    <property type="project" value="UniProtKB-KW"/>
</dbReference>
<geneLocation type="mitochondrion" evidence="14"/>
<keyword evidence="15" id="KW-1185">Reference proteome</keyword>
<reference evidence="13 15" key="1">
    <citation type="submission" date="2015-02" db="EMBL/GenBank/DDBJ databases">
        <authorList>
            <person name="Chooi Y.-H."/>
        </authorList>
    </citation>
    <scope>NUCLEOTIDE SEQUENCE [LARGE SCALE GENOMIC DNA]</scope>
    <source>
        <strain evidence="13">E3</strain>
    </source>
</reference>
<evidence type="ECO:0000259" key="12">
    <source>
        <dbReference type="Pfam" id="PF03919"/>
    </source>
</evidence>
<dbReference type="EMBL" id="CDSF01000001">
    <property type="protein sequence ID" value="CEO94455.1"/>
    <property type="molecule type" value="Genomic_DNA"/>
</dbReference>
<feature type="domain" description="mRNA capping enzyme C-terminal" evidence="12">
    <location>
        <begin position="260"/>
        <end position="361"/>
    </location>
</feature>
<dbReference type="InterPro" id="IPR051029">
    <property type="entry name" value="mRNA_Capping_Enz/RNA_Phosphat"/>
</dbReference>
<evidence type="ECO:0000256" key="7">
    <source>
        <dbReference type="ARBA" id="ARBA00023042"/>
    </source>
</evidence>
<keyword evidence="6" id="KW-0547">Nucleotide-binding</keyword>
<evidence type="ECO:0000313" key="13">
    <source>
        <dbReference type="EMBL" id="CEO94455.1"/>
    </source>
</evidence>
<protein>
    <recommendedName>
        <fullName evidence="2">mRNA guanylyltransferase</fullName>
        <ecNumber evidence="2">2.7.7.50</ecNumber>
    </recommendedName>
</protein>
<keyword evidence="14" id="KW-0496">Mitochondrion</keyword>
<accession>A0A0G4IH67</accession>
<sequence>MSKRPYDDMANRLPFDLPPPSVRPFDAYVCGASDADVNRVRVTVNRIIFGSDRVRRNDFPGPLPATVGRCHLQQFARVKYWVTEKSDGERRFLLILPDATFLIDRKWSVLKVTSSFYQDTCRADLPVLLDGELMNPEGTHALYLAYDCMNLGARRLTDAPFSERIAAFEKVAERYRTAVPDDDLSAHDHPFRIASKFFVPQVEIVRILHKIHPHMGSYRFVDLKRRRVNKNDGLIFVADVDKYRPEKPTTLMKWKWPDKNSVDFIVRAPFFNDRGELELRCGSYHNQDMVVRRITVDNGTRTQFLSWVQGRNDLVIECVYDRQGGVWRLCHPRYDKHKANFVTVVIQTMESLIDNVTKDDLSRACQHYREPAAA</sequence>
<dbReference type="GO" id="GO:0004484">
    <property type="term" value="F:mRNA guanylyltransferase activity"/>
    <property type="evidence" value="ECO:0007669"/>
    <property type="project" value="UniProtKB-EC"/>
</dbReference>
<comment type="catalytic activity">
    <reaction evidence="10">
        <text>a 5'-end diphospho-ribonucleoside in mRNA + GTP + H(+) = a 5'-end (5'-triphosphoguanosine)-ribonucleoside in mRNA + diphosphate</text>
        <dbReference type="Rhea" id="RHEA:67012"/>
        <dbReference type="Rhea" id="RHEA-COMP:17165"/>
        <dbReference type="Rhea" id="RHEA-COMP:17166"/>
        <dbReference type="ChEBI" id="CHEBI:15378"/>
        <dbReference type="ChEBI" id="CHEBI:33019"/>
        <dbReference type="ChEBI" id="CHEBI:37565"/>
        <dbReference type="ChEBI" id="CHEBI:167616"/>
        <dbReference type="ChEBI" id="CHEBI:167617"/>
        <dbReference type="EC" id="2.7.7.50"/>
    </reaction>
    <physiologicalReaction direction="left-to-right" evidence="10">
        <dbReference type="Rhea" id="RHEA:67013"/>
    </physiologicalReaction>
</comment>
<evidence type="ECO:0000256" key="3">
    <source>
        <dbReference type="ARBA" id="ARBA00022664"/>
    </source>
</evidence>
<dbReference type="Proteomes" id="UP000039324">
    <property type="component" value="Unassembled WGS sequence"/>
</dbReference>
<keyword evidence="9" id="KW-0539">Nucleus</keyword>
<reference evidence="14 16" key="2">
    <citation type="submission" date="2018-03" db="EMBL/GenBank/DDBJ databases">
        <authorList>
            <person name="Fogelqvist J."/>
        </authorList>
    </citation>
    <scope>NUCLEOTIDE SEQUENCE [LARGE SCALE GENOMIC DNA]</scope>
</reference>
<proteinExistence type="predicted"/>
<dbReference type="Pfam" id="PF01331">
    <property type="entry name" value="mRNA_cap_enzyme"/>
    <property type="match status" value="1"/>
</dbReference>
<dbReference type="PANTHER" id="PTHR10367:SF17">
    <property type="entry name" value="MRNA-CAPPING ENZYME"/>
    <property type="match status" value="1"/>
</dbReference>
<dbReference type="SUPFAM" id="SSF56091">
    <property type="entry name" value="DNA ligase/mRNA capping enzyme, catalytic domain"/>
    <property type="match status" value="1"/>
</dbReference>
<dbReference type="OrthoDB" id="200924at2759"/>
<dbReference type="STRING" id="37360.A0A0G4IH67"/>
<dbReference type="InterPro" id="IPR012340">
    <property type="entry name" value="NA-bd_OB-fold"/>
</dbReference>
<dbReference type="InterPro" id="IPR001339">
    <property type="entry name" value="mRNA_cap_enzyme_adenylation"/>
</dbReference>
<dbReference type="GO" id="GO:0005634">
    <property type="term" value="C:nucleus"/>
    <property type="evidence" value="ECO:0007669"/>
    <property type="project" value="UniProtKB-SubCell"/>
</dbReference>
<keyword evidence="7" id="KW-0506">mRNA capping</keyword>
<dbReference type="Gene3D" id="3.30.470.30">
    <property type="entry name" value="DNA ligase/mRNA capping enzyme"/>
    <property type="match status" value="1"/>
</dbReference>
<evidence type="ECO:0000256" key="8">
    <source>
        <dbReference type="ARBA" id="ARBA00023134"/>
    </source>
</evidence>
<dbReference type="Gene3D" id="2.40.50.140">
    <property type="entry name" value="Nucleic acid-binding proteins"/>
    <property type="match status" value="1"/>
</dbReference>
<dbReference type="EC" id="2.7.7.50" evidence="2"/>
<dbReference type="GO" id="GO:0005524">
    <property type="term" value="F:ATP binding"/>
    <property type="evidence" value="ECO:0007669"/>
    <property type="project" value="InterPro"/>
</dbReference>
<dbReference type="InterPro" id="IPR013846">
    <property type="entry name" value="mRNA_cap_enzyme_C"/>
</dbReference>
<gene>
    <name evidence="13" type="ORF">PBRA_000240</name>
    <name evidence="14" type="ORF">PLBR_LOCUS4016</name>
</gene>
<dbReference type="Proteomes" id="UP000290189">
    <property type="component" value="Unassembled WGS sequence"/>
</dbReference>
<dbReference type="AlphaFoldDB" id="A0A0G4IH67"/>
<feature type="domain" description="mRNA capping enzyme adenylation" evidence="11">
    <location>
        <begin position="64"/>
        <end position="255"/>
    </location>
</feature>
<evidence type="ECO:0000313" key="15">
    <source>
        <dbReference type="Proteomes" id="UP000039324"/>
    </source>
</evidence>
<keyword evidence="3" id="KW-0507">mRNA processing</keyword>
<evidence type="ECO:0000313" key="16">
    <source>
        <dbReference type="Proteomes" id="UP000290189"/>
    </source>
</evidence>
<dbReference type="Pfam" id="PF03919">
    <property type="entry name" value="mRNA_cap_C"/>
    <property type="match status" value="1"/>
</dbReference>
<dbReference type="SUPFAM" id="SSF50249">
    <property type="entry name" value="Nucleic acid-binding proteins"/>
    <property type="match status" value="1"/>
</dbReference>
<evidence type="ECO:0000256" key="1">
    <source>
        <dbReference type="ARBA" id="ARBA00004123"/>
    </source>
</evidence>
<evidence type="ECO:0000256" key="9">
    <source>
        <dbReference type="ARBA" id="ARBA00023242"/>
    </source>
</evidence>
<keyword evidence="8" id="KW-0342">GTP-binding</keyword>
<keyword evidence="5" id="KW-0548">Nucleotidyltransferase</keyword>
<name>A0A0G4IH67_PLABS</name>
<evidence type="ECO:0000259" key="11">
    <source>
        <dbReference type="Pfam" id="PF01331"/>
    </source>
</evidence>